<keyword evidence="3" id="KW-1185">Reference proteome</keyword>
<dbReference type="EMBL" id="JARYMX010000004">
    <property type="protein sequence ID" value="KAJ9552139.1"/>
    <property type="molecule type" value="Genomic_DNA"/>
</dbReference>
<name>A0AA38WJG4_9ASTR</name>
<dbReference type="PROSITE" id="PS50181">
    <property type="entry name" value="FBOX"/>
    <property type="match status" value="1"/>
</dbReference>
<protein>
    <recommendedName>
        <fullName evidence="1">F-box domain-containing protein</fullName>
    </recommendedName>
</protein>
<dbReference type="SUPFAM" id="SSF50965">
    <property type="entry name" value="Galactose oxidase, central domain"/>
    <property type="match status" value="1"/>
</dbReference>
<dbReference type="Pfam" id="PF07734">
    <property type="entry name" value="FBA_1"/>
    <property type="match status" value="1"/>
</dbReference>
<feature type="domain" description="F-box" evidence="1">
    <location>
        <begin position="401"/>
        <end position="446"/>
    </location>
</feature>
<dbReference type="Gene3D" id="1.20.1280.50">
    <property type="match status" value="2"/>
</dbReference>
<proteinExistence type="predicted"/>
<dbReference type="InterPro" id="IPR017451">
    <property type="entry name" value="F-box-assoc_interact_dom"/>
</dbReference>
<dbReference type="Pfam" id="PF08268">
    <property type="entry name" value="FBA_3"/>
    <property type="match status" value="1"/>
</dbReference>
<dbReference type="SMART" id="SM00256">
    <property type="entry name" value="FBOX"/>
    <property type="match status" value="2"/>
</dbReference>
<dbReference type="PANTHER" id="PTHR31672">
    <property type="entry name" value="BNACNNG10540D PROTEIN"/>
    <property type="match status" value="1"/>
</dbReference>
<dbReference type="NCBIfam" id="TIGR01640">
    <property type="entry name" value="F_box_assoc_1"/>
    <property type="match status" value="2"/>
</dbReference>
<dbReference type="InterPro" id="IPR013187">
    <property type="entry name" value="F-box-assoc_dom_typ3"/>
</dbReference>
<dbReference type="PANTHER" id="PTHR31672:SF13">
    <property type="entry name" value="F-BOX PROTEIN CPR30-LIKE"/>
    <property type="match status" value="1"/>
</dbReference>
<dbReference type="AlphaFoldDB" id="A0AA38WJG4"/>
<dbReference type="InterPro" id="IPR036047">
    <property type="entry name" value="F-box-like_dom_sf"/>
</dbReference>
<gene>
    <name evidence="2" type="ORF">OSB04_016184</name>
</gene>
<dbReference type="InterPro" id="IPR050796">
    <property type="entry name" value="SCF_F-box_component"/>
</dbReference>
<evidence type="ECO:0000313" key="2">
    <source>
        <dbReference type="EMBL" id="KAJ9552139.1"/>
    </source>
</evidence>
<dbReference type="Proteomes" id="UP001172457">
    <property type="component" value="Chromosome 4"/>
</dbReference>
<evidence type="ECO:0000313" key="3">
    <source>
        <dbReference type="Proteomes" id="UP001172457"/>
    </source>
</evidence>
<dbReference type="CDD" id="cd22157">
    <property type="entry name" value="F-box_AtFBW1-like"/>
    <property type="match status" value="1"/>
</dbReference>
<sequence>MLKKNPNFVGPEPLIDPAIGDLPTELTIDILSRLPVKTILRCKKWRNLVSDSSFVNLNLSRSPTGFIVHQTVKSECYGSVDPGTLKWVEIEDKVDHHRLHHELPMNLDLNMVPIFQTSLISQTGSVNGLICLWQHSREHDNTFICNPVTREILILPRPRYYKQDFRRIFYGFGVSSLTGEYKVVRTFKRKLPLSGNKLSHPCDLEAEVYTLGTGQWRNLGRVPYRVDGFSGLFLNNRCHWILSVNEDSLERICTFDLNTETFQLFPSPPFEAIQENCFPIQCLGVLKGCLCKSEAEDFKFTIWMMKEYNIKKSWHKEVVITEALTRIGSEWPYWDTIYLIEGLKDGTILFVCGDLCAFYPRSDTIEQMVKFNWLGSGITYRPSFLKLQNFESERVHITLIHPSMEELPKELTMDILSRLPVKTIVHCKRVCKKWRNLVSDSSFVNLHLSRSPTPTDFNFIIHTEPDADDRNPGKLQLMEIEDKVDHHHLRYHHLFILDLNLVPILEKTRIFHVGSVNGLICLWQYTFNLTSTYICNLVTRECMILPRQHFFWDSIAGFVYGFGVSSLTGEYKVVRAFQWKTLPNDNKPSQPSLLEVEVYTIGTGQWRSRGPVPVPYRLYSLRNFNGTFLNNHCHWIVCDMENTNNKIAAFDLDKETFQLFPSPPSVKENRCHYQTLAILRGCLCNLATCSSQSTIWMMKEYGNKNSWHKEVVITRETIVGELRWFFKDIHLIEGLRDGRILMVFENKLCVFDPRSQTFEDPKMFDPKLGGWAYRPSFIKLENFESEMVSKNSTTFESNNPFDSASQSYNDNASCVLGRITLTIVQRKHVCKKWRNLVLDSSFVKLHLSKSPTTGLFIHQYQNPKHNKFGRTMDPGILKWVEIKDKVDQHHLLHDPPISASSAPHQHYLQALTKLSIGRLLLRTHKLEYP</sequence>
<evidence type="ECO:0000259" key="1">
    <source>
        <dbReference type="PROSITE" id="PS50181"/>
    </source>
</evidence>
<dbReference type="SUPFAM" id="SSF81383">
    <property type="entry name" value="F-box domain"/>
    <property type="match status" value="2"/>
</dbReference>
<comment type="caution">
    <text evidence="2">The sequence shown here is derived from an EMBL/GenBank/DDBJ whole genome shotgun (WGS) entry which is preliminary data.</text>
</comment>
<reference evidence="2" key="1">
    <citation type="submission" date="2023-03" db="EMBL/GenBank/DDBJ databases">
        <title>Chromosome-scale reference genome and RAD-based genetic map of yellow starthistle (Centaurea solstitialis) reveal putative structural variation and QTLs associated with invader traits.</title>
        <authorList>
            <person name="Reatini B."/>
            <person name="Cang F.A."/>
            <person name="Jiang Q."/>
            <person name="Mckibben M.T.W."/>
            <person name="Barker M.S."/>
            <person name="Rieseberg L.H."/>
            <person name="Dlugosch K.M."/>
        </authorList>
    </citation>
    <scope>NUCLEOTIDE SEQUENCE</scope>
    <source>
        <strain evidence="2">CAN-66</strain>
        <tissue evidence="2">Leaf</tissue>
    </source>
</reference>
<dbReference type="InterPro" id="IPR001810">
    <property type="entry name" value="F-box_dom"/>
</dbReference>
<dbReference type="InterPro" id="IPR006527">
    <property type="entry name" value="F-box-assoc_dom_typ1"/>
</dbReference>
<dbReference type="InterPro" id="IPR011043">
    <property type="entry name" value="Gal_Oxase/kelch_b-propeller"/>
</dbReference>
<accession>A0AA38WJG4</accession>
<dbReference type="Pfam" id="PF12937">
    <property type="entry name" value="F-box-like"/>
    <property type="match status" value="1"/>
</dbReference>
<organism evidence="2 3">
    <name type="scientific">Centaurea solstitialis</name>
    <name type="common">yellow star-thistle</name>
    <dbReference type="NCBI Taxonomy" id="347529"/>
    <lineage>
        <taxon>Eukaryota</taxon>
        <taxon>Viridiplantae</taxon>
        <taxon>Streptophyta</taxon>
        <taxon>Embryophyta</taxon>
        <taxon>Tracheophyta</taxon>
        <taxon>Spermatophyta</taxon>
        <taxon>Magnoliopsida</taxon>
        <taxon>eudicotyledons</taxon>
        <taxon>Gunneridae</taxon>
        <taxon>Pentapetalae</taxon>
        <taxon>asterids</taxon>
        <taxon>campanulids</taxon>
        <taxon>Asterales</taxon>
        <taxon>Asteraceae</taxon>
        <taxon>Carduoideae</taxon>
        <taxon>Cardueae</taxon>
        <taxon>Centaureinae</taxon>
        <taxon>Centaurea</taxon>
    </lineage>
</organism>